<reference evidence="2 3" key="1">
    <citation type="submission" date="2019-06" db="EMBL/GenBank/DDBJ databases">
        <authorList>
            <person name="Jiang L."/>
        </authorList>
    </citation>
    <scope>NUCLEOTIDE SEQUENCE [LARGE SCALE GENOMIC DNA]</scope>
    <source>
        <strain evidence="2 3">YIM 48858</strain>
    </source>
</reference>
<dbReference type="InterPro" id="IPR029063">
    <property type="entry name" value="SAM-dependent_MTases_sf"/>
</dbReference>
<feature type="domain" description="Methyltransferase type 11" evidence="1">
    <location>
        <begin position="159"/>
        <end position="258"/>
    </location>
</feature>
<accession>A0A5C4N8M8</accession>
<dbReference type="GO" id="GO:0032259">
    <property type="term" value="P:methylation"/>
    <property type="evidence" value="ECO:0007669"/>
    <property type="project" value="UniProtKB-KW"/>
</dbReference>
<dbReference type="Proteomes" id="UP000305709">
    <property type="component" value="Unassembled WGS sequence"/>
</dbReference>
<dbReference type="PANTHER" id="PTHR42912">
    <property type="entry name" value="METHYLTRANSFERASE"/>
    <property type="match status" value="1"/>
</dbReference>
<dbReference type="GO" id="GO:0008757">
    <property type="term" value="F:S-adenosylmethionine-dependent methyltransferase activity"/>
    <property type="evidence" value="ECO:0007669"/>
    <property type="project" value="InterPro"/>
</dbReference>
<dbReference type="RefSeq" id="WP_139082112.1">
    <property type="nucleotide sequence ID" value="NZ_VDFV01000017.1"/>
</dbReference>
<gene>
    <name evidence="2" type="ORF">FHG71_12970</name>
</gene>
<dbReference type="CDD" id="cd02440">
    <property type="entry name" value="AdoMet_MTases"/>
    <property type="match status" value="1"/>
</dbReference>
<evidence type="ECO:0000259" key="1">
    <source>
        <dbReference type="Pfam" id="PF08241"/>
    </source>
</evidence>
<keyword evidence="3" id="KW-1185">Reference proteome</keyword>
<dbReference type="SUPFAM" id="SSF53335">
    <property type="entry name" value="S-adenosyl-L-methionine-dependent methyltransferases"/>
    <property type="match status" value="1"/>
</dbReference>
<evidence type="ECO:0000313" key="2">
    <source>
        <dbReference type="EMBL" id="TNC70905.1"/>
    </source>
</evidence>
<keyword evidence="2" id="KW-0489">Methyltransferase</keyword>
<protein>
    <submittedName>
        <fullName evidence="2">Methyltransferase domain-containing protein</fullName>
    </submittedName>
</protein>
<dbReference type="OrthoDB" id="8153637at2"/>
<keyword evidence="2" id="KW-0808">Transferase</keyword>
<sequence>MTRASADEAPVWQAGCPDELRPVVEACASGALPPNVALLRLAMAARGPEEVEGALEGARAGAPAPEAGRLGEALRLWRGNPKAFATVRSVLAGVAHDGPSPEDGPAHWARIFDRLSERAPEAGVALYALGNADLLRAATAEVVDWLAAQGLLGLGREVLEIGCGQGRFVAAIAPRVRWITGLDISAGMIARARETCAGLCNVALAVGNGCDLGGVTDGSVDLVLAADVFPYLVQTGEAVLRRHVEEVARVLRPGGTLAVLNHSYRSDPERDRAELAALGAGAGLGLSRVGRGDFALWDAPSFLLRKD</sequence>
<comment type="caution">
    <text evidence="2">The sequence shown here is derived from an EMBL/GenBank/DDBJ whole genome shotgun (WGS) entry which is preliminary data.</text>
</comment>
<dbReference type="AlphaFoldDB" id="A0A5C4N8M8"/>
<dbReference type="Gene3D" id="3.40.50.150">
    <property type="entry name" value="Vaccinia Virus protein VP39"/>
    <property type="match status" value="1"/>
</dbReference>
<proteinExistence type="predicted"/>
<dbReference type="EMBL" id="VDFV01000017">
    <property type="protein sequence ID" value="TNC70905.1"/>
    <property type="molecule type" value="Genomic_DNA"/>
</dbReference>
<dbReference type="InterPro" id="IPR013216">
    <property type="entry name" value="Methyltransf_11"/>
</dbReference>
<dbReference type="Pfam" id="PF08241">
    <property type="entry name" value="Methyltransf_11"/>
    <property type="match status" value="1"/>
</dbReference>
<dbReference type="InterPro" id="IPR050508">
    <property type="entry name" value="Methyltransf_Superfamily"/>
</dbReference>
<name>A0A5C4N8M8_9RHOB</name>
<organism evidence="2 3">
    <name type="scientific">Rubellimicrobium roseum</name>
    <dbReference type="NCBI Taxonomy" id="687525"/>
    <lineage>
        <taxon>Bacteria</taxon>
        <taxon>Pseudomonadati</taxon>
        <taxon>Pseudomonadota</taxon>
        <taxon>Alphaproteobacteria</taxon>
        <taxon>Rhodobacterales</taxon>
        <taxon>Roseobacteraceae</taxon>
        <taxon>Rubellimicrobium</taxon>
    </lineage>
</organism>
<evidence type="ECO:0000313" key="3">
    <source>
        <dbReference type="Proteomes" id="UP000305709"/>
    </source>
</evidence>